<proteinExistence type="inferred from homology"/>
<dbReference type="Pfam" id="PF03328">
    <property type="entry name" value="HpcH_HpaI"/>
    <property type="match status" value="1"/>
</dbReference>
<dbReference type="PANTHER" id="PTHR30502">
    <property type="entry name" value="2-KETO-3-DEOXY-L-RHAMNONATE ALDOLASE"/>
    <property type="match status" value="1"/>
</dbReference>
<dbReference type="GO" id="GO:0005737">
    <property type="term" value="C:cytoplasm"/>
    <property type="evidence" value="ECO:0007669"/>
    <property type="project" value="TreeGrafter"/>
</dbReference>
<protein>
    <recommendedName>
        <fullName evidence="4">HpcH/HpaI aldolase/citrate lyase domain-containing protein</fullName>
    </recommendedName>
</protein>
<evidence type="ECO:0000313" key="5">
    <source>
        <dbReference type="EMBL" id="SVE10344.1"/>
    </source>
</evidence>
<dbReference type="EMBL" id="UINC01194312">
    <property type="protein sequence ID" value="SVE10344.1"/>
    <property type="molecule type" value="Genomic_DNA"/>
</dbReference>
<organism evidence="5">
    <name type="scientific">marine metagenome</name>
    <dbReference type="NCBI Taxonomy" id="408172"/>
    <lineage>
        <taxon>unclassified sequences</taxon>
        <taxon>metagenomes</taxon>
        <taxon>ecological metagenomes</taxon>
    </lineage>
</organism>
<sequence>MQMNSNRKALKTKFQNRTPLFAAWTSLGHPQVTEMLVRSGVDFLGIDIEHSTISQGQSQRIIAACHAGGVLCLPRVATHNQEAIKRLLDSGADGIIVPAVDNVDQVEKLIHWVKYPPLGKRGYGIARAQGYGHDFEEYTSTWNELSTLIIQIESITAVKNIEALLQFEEVDGVMVGPYDISGSL</sequence>
<feature type="non-terminal residue" evidence="5">
    <location>
        <position position="184"/>
    </location>
</feature>
<evidence type="ECO:0000259" key="4">
    <source>
        <dbReference type="Pfam" id="PF03328"/>
    </source>
</evidence>
<evidence type="ECO:0000256" key="1">
    <source>
        <dbReference type="ARBA" id="ARBA00005568"/>
    </source>
</evidence>
<dbReference type="InterPro" id="IPR015813">
    <property type="entry name" value="Pyrv/PenolPyrv_kinase-like_dom"/>
</dbReference>
<keyword evidence="3" id="KW-0456">Lyase</keyword>
<evidence type="ECO:0000256" key="2">
    <source>
        <dbReference type="ARBA" id="ARBA00022723"/>
    </source>
</evidence>
<feature type="domain" description="HpcH/HpaI aldolase/citrate lyase" evidence="4">
    <location>
        <begin position="23"/>
        <end position="183"/>
    </location>
</feature>
<dbReference type="GO" id="GO:0046872">
    <property type="term" value="F:metal ion binding"/>
    <property type="evidence" value="ECO:0007669"/>
    <property type="project" value="UniProtKB-KW"/>
</dbReference>
<gene>
    <name evidence="5" type="ORF">METZ01_LOCUS463198</name>
</gene>
<reference evidence="5" key="1">
    <citation type="submission" date="2018-05" db="EMBL/GenBank/DDBJ databases">
        <authorList>
            <person name="Lanie J.A."/>
            <person name="Ng W.-L."/>
            <person name="Kazmierczak K.M."/>
            <person name="Andrzejewski T.M."/>
            <person name="Davidsen T.M."/>
            <person name="Wayne K.J."/>
            <person name="Tettelin H."/>
            <person name="Glass J.I."/>
            <person name="Rusch D."/>
            <person name="Podicherti R."/>
            <person name="Tsui H.-C.T."/>
            <person name="Winkler M.E."/>
        </authorList>
    </citation>
    <scope>NUCLEOTIDE SEQUENCE</scope>
</reference>
<dbReference type="InterPro" id="IPR040442">
    <property type="entry name" value="Pyrv_kinase-like_dom_sf"/>
</dbReference>
<evidence type="ECO:0000256" key="3">
    <source>
        <dbReference type="ARBA" id="ARBA00023239"/>
    </source>
</evidence>
<keyword evidence="2" id="KW-0479">Metal-binding</keyword>
<dbReference type="GO" id="GO:0016832">
    <property type="term" value="F:aldehyde-lyase activity"/>
    <property type="evidence" value="ECO:0007669"/>
    <property type="project" value="TreeGrafter"/>
</dbReference>
<dbReference type="AlphaFoldDB" id="A0A383ARN4"/>
<dbReference type="SUPFAM" id="SSF51621">
    <property type="entry name" value="Phosphoenolpyruvate/pyruvate domain"/>
    <property type="match status" value="1"/>
</dbReference>
<dbReference type="PANTHER" id="PTHR30502:SF0">
    <property type="entry name" value="PHOSPHOENOLPYRUVATE CARBOXYLASE FAMILY PROTEIN"/>
    <property type="match status" value="1"/>
</dbReference>
<name>A0A383ARN4_9ZZZZ</name>
<accession>A0A383ARN4</accession>
<dbReference type="Gene3D" id="3.20.20.60">
    <property type="entry name" value="Phosphoenolpyruvate-binding domains"/>
    <property type="match status" value="1"/>
</dbReference>
<dbReference type="InterPro" id="IPR050251">
    <property type="entry name" value="HpcH-HpaI_aldolase"/>
</dbReference>
<dbReference type="InterPro" id="IPR005000">
    <property type="entry name" value="Aldolase/citrate-lyase_domain"/>
</dbReference>
<comment type="similarity">
    <text evidence="1">Belongs to the HpcH/HpaI aldolase family.</text>
</comment>